<dbReference type="InterPro" id="IPR014729">
    <property type="entry name" value="Rossmann-like_a/b/a_fold"/>
</dbReference>
<dbReference type="CDD" id="cd01989">
    <property type="entry name" value="USP_STK_Ubox_N"/>
    <property type="match status" value="1"/>
</dbReference>
<proteinExistence type="predicted"/>
<comment type="catalytic activity">
    <reaction evidence="1">
        <text>S-ubiquitinyl-[E2 ubiquitin-conjugating enzyme]-L-cysteine + [acceptor protein]-L-lysine = [E2 ubiquitin-conjugating enzyme]-L-cysteine + N(6)-ubiquitinyl-[acceptor protein]-L-lysine.</text>
        <dbReference type="EC" id="2.3.2.27"/>
    </reaction>
</comment>
<accession>A0A7J9ELR1</accession>
<dbReference type="AlphaFoldDB" id="A0A7J9ELR1"/>
<feature type="coiled-coil region" evidence="4">
    <location>
        <begin position="245"/>
        <end position="325"/>
    </location>
</feature>
<evidence type="ECO:0000256" key="3">
    <source>
        <dbReference type="ARBA" id="ARBA00022786"/>
    </source>
</evidence>
<organism evidence="6 7">
    <name type="scientific">Gossypium trilobum</name>
    <dbReference type="NCBI Taxonomy" id="34281"/>
    <lineage>
        <taxon>Eukaryota</taxon>
        <taxon>Viridiplantae</taxon>
        <taxon>Streptophyta</taxon>
        <taxon>Embryophyta</taxon>
        <taxon>Tracheophyta</taxon>
        <taxon>Spermatophyta</taxon>
        <taxon>Magnoliopsida</taxon>
        <taxon>eudicotyledons</taxon>
        <taxon>Gunneridae</taxon>
        <taxon>Pentapetalae</taxon>
        <taxon>rosids</taxon>
        <taxon>malvids</taxon>
        <taxon>Malvales</taxon>
        <taxon>Malvaceae</taxon>
        <taxon>Malvoideae</taxon>
        <taxon>Gossypium</taxon>
    </lineage>
</organism>
<dbReference type="InterPro" id="IPR051348">
    <property type="entry name" value="U-box_ubiquitin_ligases"/>
</dbReference>
<keyword evidence="7" id="KW-1185">Reference proteome</keyword>
<dbReference type="EMBL" id="JABEZW010000009">
    <property type="protein sequence ID" value="MBA0773811.1"/>
    <property type="molecule type" value="Genomic_DNA"/>
</dbReference>
<dbReference type="InterPro" id="IPR011009">
    <property type="entry name" value="Kinase-like_dom_sf"/>
</dbReference>
<gene>
    <name evidence="6" type="ORF">Gotri_009064</name>
</gene>
<feature type="domain" description="Protein kinase" evidence="5">
    <location>
        <begin position="139"/>
        <end position="564"/>
    </location>
</feature>
<keyword evidence="4" id="KW-0175">Coiled coil</keyword>
<dbReference type="InterPro" id="IPR000719">
    <property type="entry name" value="Prot_kinase_dom"/>
</dbReference>
<evidence type="ECO:0000313" key="7">
    <source>
        <dbReference type="Proteomes" id="UP000593568"/>
    </source>
</evidence>
<dbReference type="Pfam" id="PF00069">
    <property type="entry name" value="Pkinase"/>
    <property type="match status" value="1"/>
</dbReference>
<dbReference type="EC" id="2.3.2.27" evidence="2"/>
<sequence>MAKRNGEKRNESVAVAVAIDKDKGSQHALKWAVDHLISRGGSHVKMSDVNDEVAKAYKQQLESQAKEVFLPFRCFCSRKDIKCNEVILEDTDISKALIDYVSSFPIETLVLGAPSRSGFVRRFRTAEVTTNVSKGAPDYCTIYVIGKGKISSLLGDFYSVTAPQRPHNPHRNLHEEAEIKSPFTRARNVMKYEPPTPESDISFVSSGKPSSDTISMASSVDFSSQYNFSFCSEESGRTSWSSHNMDDVEAEMRRLKQELKQTMDMYSAACKEALSAKKKAMELQSWKMQEEQKKEEARVAEKAALSLAETEKAKCNAAIEAAQAAQRIAELEAQKSTNIERKANIDDADDDDMNMALNGFGHHLMYRKYTIEEIEIATDNFSPSRKIGEGGYGPVYHSNLDHTPVAIKVLRPDATQGQSQFQQEISDVGLARLVPPSVANSVTQYRMTSAAGTFCYIDPEYQQTGMLGIKSDVYSLGIMLLQIITAKPPMGLAHRVENAIEEGSFAEILDPAVTDWPLEEALSFAKLALKCAELRRRDRPDLGQVVLPHLNKLRDLAESNMPFMTFGGSAGPSPNNTQVSTSSMLQDFLNQPPQFLHSECDSISSGSD</sequence>
<dbReference type="Pfam" id="PF00582">
    <property type="entry name" value="Usp"/>
    <property type="match status" value="1"/>
</dbReference>
<dbReference type="SUPFAM" id="SSF52402">
    <property type="entry name" value="Adenine nucleotide alpha hydrolases-like"/>
    <property type="match status" value="1"/>
</dbReference>
<dbReference type="Gene3D" id="3.30.200.20">
    <property type="entry name" value="Phosphorylase Kinase, domain 1"/>
    <property type="match status" value="1"/>
</dbReference>
<name>A0A7J9ELR1_9ROSI</name>
<comment type="caution">
    <text evidence="6">The sequence shown here is derived from an EMBL/GenBank/DDBJ whole genome shotgun (WGS) entry which is preliminary data.</text>
</comment>
<dbReference type="Gene3D" id="3.40.50.620">
    <property type="entry name" value="HUPs"/>
    <property type="match status" value="1"/>
</dbReference>
<reference evidence="6 7" key="1">
    <citation type="journal article" date="2019" name="Genome Biol. Evol.">
        <title>Insights into the evolution of the New World diploid cottons (Gossypium, subgenus Houzingenia) based on genome sequencing.</title>
        <authorList>
            <person name="Grover C.E."/>
            <person name="Arick M.A. 2nd"/>
            <person name="Thrash A."/>
            <person name="Conover J.L."/>
            <person name="Sanders W.S."/>
            <person name="Peterson D.G."/>
            <person name="Frelichowski J.E."/>
            <person name="Scheffler J.A."/>
            <person name="Scheffler B.E."/>
            <person name="Wendel J.F."/>
        </authorList>
    </citation>
    <scope>NUCLEOTIDE SEQUENCE [LARGE SCALE GENOMIC DNA]</scope>
    <source>
        <strain evidence="6">8</strain>
        <tissue evidence="6">Leaf</tissue>
    </source>
</reference>
<dbReference type="SUPFAM" id="SSF56112">
    <property type="entry name" value="Protein kinase-like (PK-like)"/>
    <property type="match status" value="1"/>
</dbReference>
<dbReference type="PANTHER" id="PTHR45647">
    <property type="entry name" value="OS02G0152300 PROTEIN"/>
    <property type="match status" value="1"/>
</dbReference>
<dbReference type="GO" id="GO:0004672">
    <property type="term" value="F:protein kinase activity"/>
    <property type="evidence" value="ECO:0007669"/>
    <property type="project" value="InterPro"/>
</dbReference>
<dbReference type="GO" id="GO:0061630">
    <property type="term" value="F:ubiquitin protein ligase activity"/>
    <property type="evidence" value="ECO:0007669"/>
    <property type="project" value="UniProtKB-EC"/>
</dbReference>
<dbReference type="InterPro" id="IPR006016">
    <property type="entry name" value="UspA"/>
</dbReference>
<evidence type="ECO:0000256" key="2">
    <source>
        <dbReference type="ARBA" id="ARBA00012483"/>
    </source>
</evidence>
<evidence type="ECO:0000256" key="4">
    <source>
        <dbReference type="SAM" id="Coils"/>
    </source>
</evidence>
<dbReference type="Gene3D" id="1.10.510.10">
    <property type="entry name" value="Transferase(Phosphotransferase) domain 1"/>
    <property type="match status" value="1"/>
</dbReference>
<dbReference type="Proteomes" id="UP000593568">
    <property type="component" value="Unassembled WGS sequence"/>
</dbReference>
<dbReference type="GO" id="GO:0005524">
    <property type="term" value="F:ATP binding"/>
    <property type="evidence" value="ECO:0007669"/>
    <property type="project" value="InterPro"/>
</dbReference>
<dbReference type="PANTHER" id="PTHR45647:SF37">
    <property type="entry name" value="U-BOX DOMAIN-CONTAINING PROTEIN 35-LIKE ISOFORM X1"/>
    <property type="match status" value="1"/>
</dbReference>
<keyword evidence="3" id="KW-0833">Ubl conjugation pathway</keyword>
<evidence type="ECO:0000256" key="1">
    <source>
        <dbReference type="ARBA" id="ARBA00000900"/>
    </source>
</evidence>
<protein>
    <recommendedName>
        <fullName evidence="2">RING-type E3 ubiquitin transferase</fullName>
        <ecNumber evidence="2">2.3.2.27</ecNumber>
    </recommendedName>
</protein>
<evidence type="ECO:0000313" key="6">
    <source>
        <dbReference type="EMBL" id="MBA0773811.1"/>
    </source>
</evidence>
<dbReference type="PROSITE" id="PS50011">
    <property type="entry name" value="PROTEIN_KINASE_DOM"/>
    <property type="match status" value="1"/>
</dbReference>
<evidence type="ECO:0000259" key="5">
    <source>
        <dbReference type="PROSITE" id="PS50011"/>
    </source>
</evidence>